<proteinExistence type="predicted"/>
<sequence length="274" mass="31320">MASDNTFMRLPVEIRLLIYSDLLVLQEPISFVGELFTSPPTLRRAWSRGLYPSILRVNKRVFGEANSLLYTDNRFRFVDLWLWPYSGVARVDLTPFFWCISLQASSLRYICVNFPSFKQSYLEPGGIVKIDDVDINNLRTIQSTCTGLITIEFLLCFAADVPHMTDQDNARDPLTALNSLLESISSLKQVIVNAYNSKNSNTRGGEDDDKGGNNGIWKRMIDHGWTDNIRDPPRRIWISSDDLVDFRTESDYNEYDRKLAYRESFSSGGATQKS</sequence>
<reference evidence="1 2" key="1">
    <citation type="submission" date="2023-01" db="EMBL/GenBank/DDBJ databases">
        <title>Analysis of 21 Apiospora genomes using comparative genomics revels a genus with tremendous synthesis potential of carbohydrate active enzymes and secondary metabolites.</title>
        <authorList>
            <person name="Sorensen T."/>
        </authorList>
    </citation>
    <scope>NUCLEOTIDE SEQUENCE [LARGE SCALE GENOMIC DNA]</scope>
    <source>
        <strain evidence="1 2">CBS 20057</strain>
    </source>
</reference>
<evidence type="ECO:0000313" key="1">
    <source>
        <dbReference type="EMBL" id="KAK8013681.1"/>
    </source>
</evidence>
<dbReference type="PANTHER" id="PTHR42085:SF2">
    <property type="entry name" value="F-BOX DOMAIN-CONTAINING PROTEIN"/>
    <property type="match status" value="1"/>
</dbReference>
<evidence type="ECO:0008006" key="3">
    <source>
        <dbReference type="Google" id="ProtNLM"/>
    </source>
</evidence>
<dbReference type="Proteomes" id="UP001396898">
    <property type="component" value="Unassembled WGS sequence"/>
</dbReference>
<gene>
    <name evidence="1" type="ORF">PG991_009274</name>
</gene>
<dbReference type="EMBL" id="JAQQWI010000013">
    <property type="protein sequence ID" value="KAK8013681.1"/>
    <property type="molecule type" value="Genomic_DNA"/>
</dbReference>
<name>A0ABR1RK86_9PEZI</name>
<dbReference type="InterPro" id="IPR038883">
    <property type="entry name" value="AN11006-like"/>
</dbReference>
<organism evidence="1 2">
    <name type="scientific">Apiospora marii</name>
    <dbReference type="NCBI Taxonomy" id="335849"/>
    <lineage>
        <taxon>Eukaryota</taxon>
        <taxon>Fungi</taxon>
        <taxon>Dikarya</taxon>
        <taxon>Ascomycota</taxon>
        <taxon>Pezizomycotina</taxon>
        <taxon>Sordariomycetes</taxon>
        <taxon>Xylariomycetidae</taxon>
        <taxon>Amphisphaeriales</taxon>
        <taxon>Apiosporaceae</taxon>
        <taxon>Apiospora</taxon>
    </lineage>
</organism>
<dbReference type="PANTHER" id="PTHR42085">
    <property type="entry name" value="F-BOX DOMAIN-CONTAINING PROTEIN"/>
    <property type="match status" value="1"/>
</dbReference>
<protein>
    <recommendedName>
        <fullName evidence="3">F-box domain-containing protein</fullName>
    </recommendedName>
</protein>
<keyword evidence="2" id="KW-1185">Reference proteome</keyword>
<evidence type="ECO:0000313" key="2">
    <source>
        <dbReference type="Proteomes" id="UP001396898"/>
    </source>
</evidence>
<comment type="caution">
    <text evidence="1">The sequence shown here is derived from an EMBL/GenBank/DDBJ whole genome shotgun (WGS) entry which is preliminary data.</text>
</comment>
<accession>A0ABR1RK86</accession>